<proteinExistence type="predicted"/>
<sequence length="102" mass="11381">MGERGFLLLSSVAKVGFSPFHLPSALPTTLSIRRSTFSTHGGVCRLDRDQVRSPDLIDLEYADLNLKEKVAETVGHIRIRQHVNPLNSSLMVISMPNRSSFF</sequence>
<dbReference type="EMBL" id="CM056820">
    <property type="protein sequence ID" value="KAJ8615230.1"/>
    <property type="molecule type" value="Genomic_DNA"/>
</dbReference>
<evidence type="ECO:0000313" key="2">
    <source>
        <dbReference type="Proteomes" id="UP001234297"/>
    </source>
</evidence>
<accession>A0ACC2K298</accession>
<dbReference type="Proteomes" id="UP001234297">
    <property type="component" value="Chromosome 12"/>
</dbReference>
<protein>
    <submittedName>
        <fullName evidence="1">Uncharacterized protein</fullName>
    </submittedName>
</protein>
<name>A0ACC2K298_PERAE</name>
<evidence type="ECO:0000313" key="1">
    <source>
        <dbReference type="EMBL" id="KAJ8615230.1"/>
    </source>
</evidence>
<organism evidence="1 2">
    <name type="scientific">Persea americana</name>
    <name type="common">Avocado</name>
    <dbReference type="NCBI Taxonomy" id="3435"/>
    <lineage>
        <taxon>Eukaryota</taxon>
        <taxon>Viridiplantae</taxon>
        <taxon>Streptophyta</taxon>
        <taxon>Embryophyta</taxon>
        <taxon>Tracheophyta</taxon>
        <taxon>Spermatophyta</taxon>
        <taxon>Magnoliopsida</taxon>
        <taxon>Magnoliidae</taxon>
        <taxon>Laurales</taxon>
        <taxon>Lauraceae</taxon>
        <taxon>Persea</taxon>
    </lineage>
</organism>
<keyword evidence="2" id="KW-1185">Reference proteome</keyword>
<comment type="caution">
    <text evidence="1">The sequence shown here is derived from an EMBL/GenBank/DDBJ whole genome shotgun (WGS) entry which is preliminary data.</text>
</comment>
<reference evidence="1 2" key="1">
    <citation type="journal article" date="2022" name="Hortic Res">
        <title>A haplotype resolved chromosomal level avocado genome allows analysis of novel avocado genes.</title>
        <authorList>
            <person name="Nath O."/>
            <person name="Fletcher S.J."/>
            <person name="Hayward A."/>
            <person name="Shaw L.M."/>
            <person name="Masouleh A.K."/>
            <person name="Furtado A."/>
            <person name="Henry R.J."/>
            <person name="Mitter N."/>
        </authorList>
    </citation>
    <scope>NUCLEOTIDE SEQUENCE [LARGE SCALE GENOMIC DNA]</scope>
    <source>
        <strain evidence="2">cv. Hass</strain>
    </source>
</reference>
<gene>
    <name evidence="1" type="ORF">MRB53_034602</name>
</gene>